<dbReference type="InterPro" id="IPR050523">
    <property type="entry name" value="AKR_Detox_Biosynth"/>
</dbReference>
<dbReference type="InterPro" id="IPR036812">
    <property type="entry name" value="NAD(P)_OxRdtase_dom_sf"/>
</dbReference>
<evidence type="ECO:0000313" key="4">
    <source>
        <dbReference type="Proteomes" id="UP000605670"/>
    </source>
</evidence>
<dbReference type="Proteomes" id="UP000605670">
    <property type="component" value="Unassembled WGS sequence"/>
</dbReference>
<dbReference type="Gene3D" id="3.20.20.100">
    <property type="entry name" value="NADP-dependent oxidoreductase domain"/>
    <property type="match status" value="1"/>
</dbReference>
<accession>A0A917BEF7</accession>
<dbReference type="PANTHER" id="PTHR43364">
    <property type="entry name" value="NADH-SPECIFIC METHYLGLYOXAL REDUCTASE-RELATED"/>
    <property type="match status" value="1"/>
</dbReference>
<dbReference type="GO" id="GO:0005829">
    <property type="term" value="C:cytosol"/>
    <property type="evidence" value="ECO:0007669"/>
    <property type="project" value="TreeGrafter"/>
</dbReference>
<keyword evidence="4" id="KW-1185">Reference proteome</keyword>
<evidence type="ECO:0000313" key="3">
    <source>
        <dbReference type="EMBL" id="GGF40144.1"/>
    </source>
</evidence>
<evidence type="ECO:0000259" key="2">
    <source>
        <dbReference type="Pfam" id="PF00248"/>
    </source>
</evidence>
<reference evidence="3" key="1">
    <citation type="journal article" date="2014" name="Int. J. Syst. Evol. Microbiol.">
        <title>Complete genome sequence of Corynebacterium casei LMG S-19264T (=DSM 44701T), isolated from a smear-ripened cheese.</title>
        <authorList>
            <consortium name="US DOE Joint Genome Institute (JGI-PGF)"/>
            <person name="Walter F."/>
            <person name="Albersmeier A."/>
            <person name="Kalinowski J."/>
            <person name="Ruckert C."/>
        </authorList>
    </citation>
    <scope>NUCLEOTIDE SEQUENCE</scope>
    <source>
        <strain evidence="3">CGMCC 1.12160</strain>
    </source>
</reference>
<keyword evidence="1" id="KW-0560">Oxidoreductase</keyword>
<evidence type="ECO:0000256" key="1">
    <source>
        <dbReference type="ARBA" id="ARBA00023002"/>
    </source>
</evidence>
<organism evidence="3 4">
    <name type="scientific">Ornithinimicrobium tianjinense</name>
    <dbReference type="NCBI Taxonomy" id="1195761"/>
    <lineage>
        <taxon>Bacteria</taxon>
        <taxon>Bacillati</taxon>
        <taxon>Actinomycetota</taxon>
        <taxon>Actinomycetes</taxon>
        <taxon>Micrococcales</taxon>
        <taxon>Ornithinimicrobiaceae</taxon>
        <taxon>Ornithinimicrobium</taxon>
    </lineage>
</organism>
<name>A0A917BEF7_9MICO</name>
<sequence length="321" mass="34444">MSASPPLVVPPVALGTMTFGDLTEPAEAARIVDVALTAGVTWFDTANVYAGGRSEEILRDLLRGRDDVVVATKCGMPAADVEGEQALLSPSAVRTAVEGSLRRLGRDHVELLYLHRPDRATPIEETLSAVAELVREGKVGALGVSNYAAWQIGELVRAAEEVGAPRPLVSQQMYNMVARRLDEEYAEYAATTGLATIVYNPLAGGLLTGRYDVDTLPGSGRFATAANAATYRERYWDPRLFDAVRRLSAVAADAGMPLLEMALRWALGRPVCTSVLVGASRADQLEANLRAISRGPLGPDLMRAIDEVGQDLRGPMPAYNR</sequence>
<dbReference type="RefSeq" id="WP_188427998.1">
    <property type="nucleotide sequence ID" value="NZ_BAABKH010000010.1"/>
</dbReference>
<reference evidence="3" key="2">
    <citation type="submission" date="2020-09" db="EMBL/GenBank/DDBJ databases">
        <authorList>
            <person name="Sun Q."/>
            <person name="Zhou Y."/>
        </authorList>
    </citation>
    <scope>NUCLEOTIDE SEQUENCE</scope>
    <source>
        <strain evidence="3">CGMCC 1.12160</strain>
    </source>
</reference>
<proteinExistence type="predicted"/>
<dbReference type="EMBL" id="BMEM01000001">
    <property type="protein sequence ID" value="GGF40144.1"/>
    <property type="molecule type" value="Genomic_DNA"/>
</dbReference>
<dbReference type="AlphaFoldDB" id="A0A917BEF7"/>
<dbReference type="InterPro" id="IPR023210">
    <property type="entry name" value="NADP_OxRdtase_dom"/>
</dbReference>
<dbReference type="Pfam" id="PF00248">
    <property type="entry name" value="Aldo_ket_red"/>
    <property type="match status" value="1"/>
</dbReference>
<dbReference type="SUPFAM" id="SSF51430">
    <property type="entry name" value="NAD(P)-linked oxidoreductase"/>
    <property type="match status" value="1"/>
</dbReference>
<protein>
    <submittedName>
        <fullName evidence="3">NADP-dependent oxidoreductase</fullName>
    </submittedName>
</protein>
<dbReference type="InterPro" id="IPR020471">
    <property type="entry name" value="AKR"/>
</dbReference>
<dbReference type="GO" id="GO:0016491">
    <property type="term" value="F:oxidoreductase activity"/>
    <property type="evidence" value="ECO:0007669"/>
    <property type="project" value="UniProtKB-KW"/>
</dbReference>
<feature type="domain" description="NADP-dependent oxidoreductase" evidence="2">
    <location>
        <begin position="12"/>
        <end position="308"/>
    </location>
</feature>
<dbReference type="PRINTS" id="PR00069">
    <property type="entry name" value="ALDKETRDTASE"/>
</dbReference>
<gene>
    <name evidence="3" type="ORF">GCM10011366_04720</name>
</gene>
<comment type="caution">
    <text evidence="3">The sequence shown here is derived from an EMBL/GenBank/DDBJ whole genome shotgun (WGS) entry which is preliminary data.</text>
</comment>
<dbReference type="PANTHER" id="PTHR43364:SF4">
    <property type="entry name" value="NAD(P)-LINKED OXIDOREDUCTASE SUPERFAMILY PROTEIN"/>
    <property type="match status" value="1"/>
</dbReference>